<evidence type="ECO:0000256" key="3">
    <source>
        <dbReference type="ARBA" id="ARBA00012292"/>
    </source>
</evidence>
<feature type="transmembrane region" description="Helical" evidence="14">
    <location>
        <begin position="210"/>
        <end position="231"/>
    </location>
</feature>
<evidence type="ECO:0000256" key="14">
    <source>
        <dbReference type="HAMAP-Rule" id="MF_00154"/>
    </source>
</evidence>
<dbReference type="EMBL" id="JADHQC010000003">
    <property type="protein sequence ID" value="MBL6811491.1"/>
    <property type="molecule type" value="Genomic_DNA"/>
</dbReference>
<dbReference type="InterPro" id="IPR044878">
    <property type="entry name" value="UbiA_sf"/>
</dbReference>
<feature type="transmembrane region" description="Helical" evidence="14">
    <location>
        <begin position="87"/>
        <end position="107"/>
    </location>
</feature>
<protein>
    <recommendedName>
        <fullName evidence="11 14">Protoheme IX farnesyltransferase</fullName>
        <ecNumber evidence="3 14">2.5.1.141</ecNumber>
    </recommendedName>
    <alternativeName>
        <fullName evidence="12 14">Heme B farnesyltransferase</fullName>
    </alternativeName>
    <alternativeName>
        <fullName evidence="10 14">Heme O synthase</fullName>
    </alternativeName>
</protein>
<dbReference type="PANTHER" id="PTHR43448:SF7">
    <property type="entry name" value="4-HYDROXYBENZOATE SOLANESYLTRANSFERASE"/>
    <property type="match status" value="1"/>
</dbReference>
<dbReference type="HAMAP" id="MF_00154">
    <property type="entry name" value="CyoE_CtaB"/>
    <property type="match status" value="1"/>
</dbReference>
<dbReference type="NCBIfam" id="TIGR01473">
    <property type="entry name" value="cyoE_ctaB"/>
    <property type="match status" value="1"/>
</dbReference>
<evidence type="ECO:0000256" key="12">
    <source>
        <dbReference type="ARBA" id="ARBA00042475"/>
    </source>
</evidence>
<dbReference type="InterPro" id="IPR000537">
    <property type="entry name" value="UbiA_prenyltransferase"/>
</dbReference>
<dbReference type="GO" id="GO:0008495">
    <property type="term" value="F:protoheme IX farnesyltransferase activity"/>
    <property type="evidence" value="ECO:0007669"/>
    <property type="project" value="UniProtKB-UniRule"/>
</dbReference>
<keyword evidence="8 14" id="KW-0350">Heme biosynthesis</keyword>
<keyword evidence="7 14" id="KW-1133">Transmembrane helix</keyword>
<dbReference type="PROSITE" id="PS00943">
    <property type="entry name" value="UBIA"/>
    <property type="match status" value="1"/>
</dbReference>
<evidence type="ECO:0000313" key="15">
    <source>
        <dbReference type="EMBL" id="MBL6811491.1"/>
    </source>
</evidence>
<organism evidence="15 16">
    <name type="scientific">SAR86 cluster bacterium</name>
    <dbReference type="NCBI Taxonomy" id="2030880"/>
    <lineage>
        <taxon>Bacteria</taxon>
        <taxon>Pseudomonadati</taxon>
        <taxon>Pseudomonadota</taxon>
        <taxon>Gammaproteobacteria</taxon>
        <taxon>SAR86 cluster</taxon>
    </lineage>
</organism>
<dbReference type="Gene3D" id="1.10.357.140">
    <property type="entry name" value="UbiA prenyltransferase"/>
    <property type="match status" value="1"/>
</dbReference>
<comment type="pathway">
    <text evidence="2 14">Porphyrin-containing compound metabolism; heme O biosynthesis; heme O from protoheme: step 1/1.</text>
</comment>
<dbReference type="EC" id="2.5.1.141" evidence="3 14"/>
<dbReference type="PANTHER" id="PTHR43448">
    <property type="entry name" value="PROTOHEME IX FARNESYLTRANSFERASE, MITOCHONDRIAL"/>
    <property type="match status" value="1"/>
</dbReference>
<dbReference type="InterPro" id="IPR006369">
    <property type="entry name" value="Protohaem_IX_farnesylTrfase"/>
</dbReference>
<evidence type="ECO:0000256" key="9">
    <source>
        <dbReference type="ARBA" id="ARBA00023136"/>
    </source>
</evidence>
<evidence type="ECO:0000256" key="6">
    <source>
        <dbReference type="ARBA" id="ARBA00022692"/>
    </source>
</evidence>
<feature type="transmembrane region" description="Helical" evidence="14">
    <location>
        <begin position="266"/>
        <end position="290"/>
    </location>
</feature>
<comment type="caution">
    <text evidence="15">The sequence shown here is derived from an EMBL/GenBank/DDBJ whole genome shotgun (WGS) entry which is preliminary data.</text>
</comment>
<evidence type="ECO:0000313" key="16">
    <source>
        <dbReference type="Proteomes" id="UP000744438"/>
    </source>
</evidence>
<keyword evidence="5 14" id="KW-0808">Transferase</keyword>
<accession>A0A937HYH1</accession>
<keyword evidence="9 14" id="KW-0472">Membrane</keyword>
<proteinExistence type="inferred from homology"/>
<keyword evidence="4 14" id="KW-1003">Cell membrane</keyword>
<dbReference type="GO" id="GO:0005886">
    <property type="term" value="C:plasma membrane"/>
    <property type="evidence" value="ECO:0007669"/>
    <property type="project" value="UniProtKB-SubCell"/>
</dbReference>
<feature type="transmembrane region" description="Helical" evidence="14">
    <location>
        <begin position="237"/>
        <end position="259"/>
    </location>
</feature>
<feature type="transmembrane region" description="Helical" evidence="14">
    <location>
        <begin position="142"/>
        <end position="160"/>
    </location>
</feature>
<evidence type="ECO:0000256" key="7">
    <source>
        <dbReference type="ARBA" id="ARBA00022989"/>
    </source>
</evidence>
<dbReference type="AlphaFoldDB" id="A0A937HYH1"/>
<dbReference type="CDD" id="cd13957">
    <property type="entry name" value="PT_UbiA_Cox10"/>
    <property type="match status" value="1"/>
</dbReference>
<evidence type="ECO:0000256" key="8">
    <source>
        <dbReference type="ARBA" id="ARBA00023133"/>
    </source>
</evidence>
<feature type="transmembrane region" description="Helical" evidence="14">
    <location>
        <begin position="45"/>
        <end position="66"/>
    </location>
</feature>
<keyword evidence="6 14" id="KW-0812">Transmembrane</keyword>
<name>A0A937HYH1_9GAMM</name>
<feature type="transmembrane region" description="Helical" evidence="14">
    <location>
        <begin position="166"/>
        <end position="189"/>
    </location>
</feature>
<dbReference type="Pfam" id="PF01040">
    <property type="entry name" value="UbiA"/>
    <property type="match status" value="1"/>
</dbReference>
<evidence type="ECO:0000256" key="2">
    <source>
        <dbReference type="ARBA" id="ARBA00004919"/>
    </source>
</evidence>
<dbReference type="GO" id="GO:0048034">
    <property type="term" value="P:heme O biosynthetic process"/>
    <property type="evidence" value="ECO:0007669"/>
    <property type="project" value="UniProtKB-UniRule"/>
</dbReference>
<gene>
    <name evidence="14" type="primary">cyoE</name>
    <name evidence="15" type="ORF">ISQ63_01250</name>
</gene>
<feature type="transmembrane region" description="Helical" evidence="14">
    <location>
        <begin position="20"/>
        <end position="39"/>
    </location>
</feature>
<evidence type="ECO:0000256" key="5">
    <source>
        <dbReference type="ARBA" id="ARBA00022679"/>
    </source>
</evidence>
<evidence type="ECO:0000256" key="13">
    <source>
        <dbReference type="ARBA" id="ARBA00047690"/>
    </source>
</evidence>
<reference evidence="15" key="1">
    <citation type="submission" date="2020-10" db="EMBL/GenBank/DDBJ databases">
        <title>Microbiome of the Black Sea water column analyzed by genome centric metagenomics.</title>
        <authorList>
            <person name="Cabello-Yeves P.J."/>
            <person name="Callieri C."/>
            <person name="Picazo A."/>
            <person name="Mehrshad M."/>
            <person name="Haro-Moreno J.M."/>
            <person name="Roda-Garcia J."/>
            <person name="Dzembekova N."/>
            <person name="Slabakova V."/>
            <person name="Slabakova N."/>
            <person name="Moncheva S."/>
            <person name="Rodriguez-Valera F."/>
        </authorList>
    </citation>
    <scope>NUCLEOTIDE SEQUENCE</scope>
    <source>
        <strain evidence="15">BS307-5m-G49</strain>
    </source>
</reference>
<sequence>MSQSQKFPISGYLKLTKPSIIYLLVLTAATAMFLADGFAGDLSKVIFGLFGIALIASSSAVINQILDVEIDSKMARTKNRPLVKGEISAINAKVFSGILLASGTALLLIFNNILTLSLTLFTWAFYSFFYTKILKFAGTQNIVIGGLAGAMPPLLGWTATTNSVDALPLLMVLIIFIWTPPHFWALSINRKEDYVAAKIPMMPVIKGTDYTKLQIALYSVLLAVTSIFPFATGYLGGFYFISAIVLNAAFIGLAVALIFDKSNRLALPLFLYSIVFLTILFICMTLDKLIPIQL</sequence>
<comment type="similarity">
    <text evidence="14">Belongs to the UbiA prenyltransferase family. Protoheme IX farnesyltransferase subfamily.</text>
</comment>
<dbReference type="Proteomes" id="UP000744438">
    <property type="component" value="Unassembled WGS sequence"/>
</dbReference>
<dbReference type="NCBIfam" id="NF003349">
    <property type="entry name" value="PRK04375.1-2"/>
    <property type="match status" value="1"/>
</dbReference>
<feature type="transmembrane region" description="Helical" evidence="14">
    <location>
        <begin position="113"/>
        <end position="130"/>
    </location>
</feature>
<evidence type="ECO:0000256" key="11">
    <source>
        <dbReference type="ARBA" id="ARBA00040810"/>
    </source>
</evidence>
<evidence type="ECO:0000256" key="4">
    <source>
        <dbReference type="ARBA" id="ARBA00022475"/>
    </source>
</evidence>
<evidence type="ECO:0000256" key="1">
    <source>
        <dbReference type="ARBA" id="ARBA00004651"/>
    </source>
</evidence>
<comment type="catalytic activity">
    <reaction evidence="13 14">
        <text>heme b + (2E,6E)-farnesyl diphosphate + H2O = Fe(II)-heme o + diphosphate</text>
        <dbReference type="Rhea" id="RHEA:28070"/>
        <dbReference type="ChEBI" id="CHEBI:15377"/>
        <dbReference type="ChEBI" id="CHEBI:33019"/>
        <dbReference type="ChEBI" id="CHEBI:60344"/>
        <dbReference type="ChEBI" id="CHEBI:60530"/>
        <dbReference type="ChEBI" id="CHEBI:175763"/>
        <dbReference type="EC" id="2.5.1.141"/>
    </reaction>
</comment>
<evidence type="ECO:0000256" key="10">
    <source>
        <dbReference type="ARBA" id="ARBA00030253"/>
    </source>
</evidence>
<comment type="function">
    <text evidence="14">Converts heme B (protoheme IX) to heme O by substitution of the vinyl group on carbon 2 of heme B porphyrin ring with a hydroxyethyl farnesyl side group.</text>
</comment>
<dbReference type="InterPro" id="IPR030470">
    <property type="entry name" value="UbiA_prenylTrfase_CS"/>
</dbReference>
<comment type="subcellular location">
    <subcellularLocation>
        <location evidence="1 14">Cell membrane</location>
        <topology evidence="1 14">Multi-pass membrane protein</topology>
    </subcellularLocation>
</comment>
<comment type="miscellaneous">
    <text evidence="14">Carbon 2 of the heme B porphyrin ring is defined according to the Fischer nomenclature.</text>
</comment>